<name>A0ABD5VL25_9EURY</name>
<proteinExistence type="predicted"/>
<dbReference type="EMBL" id="JBHSXN010000002">
    <property type="protein sequence ID" value="MFC6954159.1"/>
    <property type="molecule type" value="Genomic_DNA"/>
</dbReference>
<evidence type="ECO:0000256" key="1">
    <source>
        <dbReference type="SAM" id="Phobius"/>
    </source>
</evidence>
<evidence type="ECO:0008006" key="4">
    <source>
        <dbReference type="Google" id="ProtNLM"/>
    </source>
</evidence>
<feature type="transmembrane region" description="Helical" evidence="1">
    <location>
        <begin position="259"/>
        <end position="280"/>
    </location>
</feature>
<dbReference type="Pfam" id="PF05354">
    <property type="entry name" value="Phage_attach"/>
    <property type="match status" value="1"/>
</dbReference>
<organism evidence="2 3">
    <name type="scientific">Halorubellus litoreus</name>
    <dbReference type="NCBI Taxonomy" id="755308"/>
    <lineage>
        <taxon>Archaea</taxon>
        <taxon>Methanobacteriati</taxon>
        <taxon>Methanobacteriota</taxon>
        <taxon>Stenosarchaea group</taxon>
        <taxon>Halobacteria</taxon>
        <taxon>Halobacteriales</taxon>
        <taxon>Halorubellaceae</taxon>
        <taxon>Halorubellus</taxon>
    </lineage>
</organism>
<protein>
    <recommendedName>
        <fullName evidence="4">DUF3068 domain-containing protein</fullName>
    </recommendedName>
</protein>
<dbReference type="InterPro" id="IPR008018">
    <property type="entry name" value="Phage_tail_attach_FII"/>
</dbReference>
<evidence type="ECO:0000313" key="2">
    <source>
        <dbReference type="EMBL" id="MFC6954159.1"/>
    </source>
</evidence>
<dbReference type="AlphaFoldDB" id="A0ABD5VL25"/>
<dbReference type="Proteomes" id="UP001596395">
    <property type="component" value="Unassembled WGS sequence"/>
</dbReference>
<keyword evidence="1" id="KW-0472">Membrane</keyword>
<sequence>MQRRAAAAYIAFFLVIAAGSYAFIATADAPAITISGDDVREIEAGDTVTVDERTYTVAEVKAEQQEGGGHGGGGGLKYTVRFEWTNDSARYTESWAANSTVEFENQTRRVLVENGTDRFELRWEPTAQFRPAWSDGVLYIDSEPEQGGRQDVAVTSYIANSSNESVQSVAFSESDSFERAGNRTTIASVSNTSVVLEWTAPRTNALSTTNNQNISLNEQPYVVHFKNNDTVLLGEGQAAREQLQDAIRTNDRFHDRINGVWGVTIGSGSVFVLLIALAFLPRKE</sequence>
<keyword evidence="1" id="KW-1133">Transmembrane helix</keyword>
<dbReference type="RefSeq" id="WP_336351100.1">
    <property type="nucleotide sequence ID" value="NZ_JAZAQL010000002.1"/>
</dbReference>
<keyword evidence="3" id="KW-1185">Reference proteome</keyword>
<accession>A0ABD5VL25</accession>
<keyword evidence="1" id="KW-0812">Transmembrane</keyword>
<comment type="caution">
    <text evidence="2">The sequence shown here is derived from an EMBL/GenBank/DDBJ whole genome shotgun (WGS) entry which is preliminary data.</text>
</comment>
<evidence type="ECO:0000313" key="3">
    <source>
        <dbReference type="Proteomes" id="UP001596395"/>
    </source>
</evidence>
<reference evidence="2 3" key="1">
    <citation type="journal article" date="2019" name="Int. J. Syst. Evol. Microbiol.">
        <title>The Global Catalogue of Microorganisms (GCM) 10K type strain sequencing project: providing services to taxonomists for standard genome sequencing and annotation.</title>
        <authorList>
            <consortium name="The Broad Institute Genomics Platform"/>
            <consortium name="The Broad Institute Genome Sequencing Center for Infectious Disease"/>
            <person name="Wu L."/>
            <person name="Ma J."/>
        </authorList>
    </citation>
    <scope>NUCLEOTIDE SEQUENCE [LARGE SCALE GENOMIC DNA]</scope>
    <source>
        <strain evidence="2 3">GX26</strain>
    </source>
</reference>
<gene>
    <name evidence="2" type="ORF">ACFQGB_14945</name>
</gene>